<name>A0ABY7WY54_9BACL</name>
<dbReference type="EMBL" id="CP118099">
    <property type="protein sequence ID" value="WDH75530.1"/>
    <property type="molecule type" value="Genomic_DNA"/>
</dbReference>
<evidence type="ECO:0000256" key="1">
    <source>
        <dbReference type="ARBA" id="ARBA00004651"/>
    </source>
</evidence>
<dbReference type="InterPro" id="IPR001185">
    <property type="entry name" value="MS_channel"/>
</dbReference>
<keyword evidence="9 10" id="KW-0407">Ion channel</keyword>
<evidence type="ECO:0000256" key="4">
    <source>
        <dbReference type="ARBA" id="ARBA00022475"/>
    </source>
</evidence>
<sequence length="126" mass="13971">MWKEFKKFAMRGNVIDLAIAVVLGAAFTAIVNSLVNDIFMPLLGIIIGGIDFSSLKVSVLGVDVLYGNFIQQIVSFVLIAIALFLIVKVINRLQREKEVEEAAAPIPTKEEQLLAEIRDLLKERSQ</sequence>
<dbReference type="InterPro" id="IPR019823">
    <property type="entry name" value="Mechanosensitive_channel_CS"/>
</dbReference>
<keyword evidence="12" id="KW-1185">Reference proteome</keyword>
<dbReference type="PANTHER" id="PTHR30266">
    <property type="entry name" value="MECHANOSENSITIVE CHANNEL MSCL"/>
    <property type="match status" value="1"/>
</dbReference>
<comment type="subunit">
    <text evidence="10">Homopentamer.</text>
</comment>
<proteinExistence type="inferred from homology"/>
<evidence type="ECO:0000256" key="9">
    <source>
        <dbReference type="ARBA" id="ARBA00023303"/>
    </source>
</evidence>
<keyword evidence="6 10" id="KW-1133">Transmembrane helix</keyword>
<evidence type="ECO:0000313" key="11">
    <source>
        <dbReference type="EMBL" id="WDH75530.1"/>
    </source>
</evidence>
<comment type="similarity">
    <text evidence="2 10">Belongs to the MscL family.</text>
</comment>
<evidence type="ECO:0000256" key="8">
    <source>
        <dbReference type="ARBA" id="ARBA00023136"/>
    </source>
</evidence>
<feature type="transmembrane region" description="Helical" evidence="10">
    <location>
        <begin position="69"/>
        <end position="87"/>
    </location>
</feature>
<dbReference type="Proteomes" id="UP001213680">
    <property type="component" value="Chromosome"/>
</dbReference>
<keyword evidence="8 10" id="KW-0472">Membrane</keyword>
<dbReference type="Pfam" id="PF01741">
    <property type="entry name" value="MscL"/>
    <property type="match status" value="1"/>
</dbReference>
<evidence type="ECO:0000256" key="10">
    <source>
        <dbReference type="HAMAP-Rule" id="MF_00115"/>
    </source>
</evidence>
<dbReference type="SUPFAM" id="SSF81330">
    <property type="entry name" value="Gated mechanosensitive channel"/>
    <property type="match status" value="1"/>
</dbReference>
<dbReference type="Gene3D" id="1.10.1200.120">
    <property type="entry name" value="Large-conductance mechanosensitive channel, MscL, domain 1"/>
    <property type="match status" value="1"/>
</dbReference>
<keyword evidence="4 10" id="KW-1003">Cell membrane</keyword>
<dbReference type="InterPro" id="IPR037673">
    <property type="entry name" value="MSC/AndL"/>
</dbReference>
<reference evidence="11 12" key="1">
    <citation type="submission" date="2023-02" db="EMBL/GenBank/DDBJ databases">
        <title>A bacterium isolated from plastisphere.</title>
        <authorList>
            <person name="Sun Y."/>
        </authorList>
    </citation>
    <scope>NUCLEOTIDE SEQUENCE [LARGE SCALE GENOMIC DNA]</scope>
    <source>
        <strain evidence="12">a-1</strain>
    </source>
</reference>
<keyword evidence="3 10" id="KW-0813">Transport</keyword>
<evidence type="ECO:0000256" key="6">
    <source>
        <dbReference type="ARBA" id="ARBA00022989"/>
    </source>
</evidence>
<evidence type="ECO:0000313" key="12">
    <source>
        <dbReference type="Proteomes" id="UP001213680"/>
    </source>
</evidence>
<evidence type="ECO:0000256" key="3">
    <source>
        <dbReference type="ARBA" id="ARBA00022448"/>
    </source>
</evidence>
<dbReference type="InterPro" id="IPR036019">
    <property type="entry name" value="MscL_channel"/>
</dbReference>
<dbReference type="PROSITE" id="PS01327">
    <property type="entry name" value="MSCL"/>
    <property type="match status" value="1"/>
</dbReference>
<keyword evidence="7 10" id="KW-0406">Ion transport</keyword>
<dbReference type="PRINTS" id="PR01264">
    <property type="entry name" value="MECHCHANNEL"/>
</dbReference>
<dbReference type="PANTHER" id="PTHR30266:SF2">
    <property type="entry name" value="LARGE-CONDUCTANCE MECHANOSENSITIVE CHANNEL"/>
    <property type="match status" value="1"/>
</dbReference>
<accession>A0ABY7WY54</accession>
<evidence type="ECO:0000256" key="5">
    <source>
        <dbReference type="ARBA" id="ARBA00022692"/>
    </source>
</evidence>
<evidence type="ECO:0000256" key="2">
    <source>
        <dbReference type="ARBA" id="ARBA00007254"/>
    </source>
</evidence>
<dbReference type="NCBIfam" id="NF001843">
    <property type="entry name" value="PRK00567.1-4"/>
    <property type="match status" value="1"/>
</dbReference>
<gene>
    <name evidence="10 11" type="primary">mscL</name>
    <name evidence="11" type="ORF">PTI97_11950</name>
</gene>
<comment type="function">
    <text evidence="10">Channel that opens in response to stretch forces in the membrane lipid bilayer. May participate in the regulation of osmotic pressure changes within the cell.</text>
</comment>
<keyword evidence="5 10" id="KW-0812">Transmembrane</keyword>
<dbReference type="NCBIfam" id="TIGR00220">
    <property type="entry name" value="mscL"/>
    <property type="match status" value="1"/>
</dbReference>
<dbReference type="HAMAP" id="MF_00115">
    <property type="entry name" value="MscL"/>
    <property type="match status" value="1"/>
</dbReference>
<protein>
    <recommendedName>
        <fullName evidence="10">Large-conductance mechanosensitive channel</fullName>
    </recommendedName>
</protein>
<organism evidence="11 12">
    <name type="scientific">Exiguobacterium marinum</name>
    <dbReference type="NCBI Taxonomy" id="273528"/>
    <lineage>
        <taxon>Bacteria</taxon>
        <taxon>Bacillati</taxon>
        <taxon>Bacillota</taxon>
        <taxon>Bacilli</taxon>
        <taxon>Bacillales</taxon>
        <taxon>Bacillales Family XII. Incertae Sedis</taxon>
        <taxon>Exiguobacterium</taxon>
    </lineage>
</organism>
<dbReference type="RefSeq" id="WP_274356619.1">
    <property type="nucleotide sequence ID" value="NZ_CP118099.1"/>
</dbReference>
<evidence type="ECO:0000256" key="7">
    <source>
        <dbReference type="ARBA" id="ARBA00023065"/>
    </source>
</evidence>
<comment type="subcellular location">
    <subcellularLocation>
        <location evidence="1 10">Cell membrane</location>
        <topology evidence="1 10">Multi-pass membrane protein</topology>
    </subcellularLocation>
</comment>
<feature type="transmembrane region" description="Helical" evidence="10">
    <location>
        <begin position="12"/>
        <end position="35"/>
    </location>
</feature>